<keyword evidence="2" id="KW-0732">Signal</keyword>
<name>A0AA88TP73_9TELE</name>
<evidence type="ECO:0000313" key="3">
    <source>
        <dbReference type="EMBL" id="KAK2900888.1"/>
    </source>
</evidence>
<evidence type="ECO:0008006" key="5">
    <source>
        <dbReference type="Google" id="ProtNLM"/>
    </source>
</evidence>
<dbReference type="Proteomes" id="UP001187343">
    <property type="component" value="Unassembled WGS sequence"/>
</dbReference>
<dbReference type="EMBL" id="JAUYZG010000008">
    <property type="protein sequence ID" value="KAK2900888.1"/>
    <property type="molecule type" value="Genomic_DNA"/>
</dbReference>
<evidence type="ECO:0000256" key="1">
    <source>
        <dbReference type="SAM" id="MobiDB-lite"/>
    </source>
</evidence>
<feature type="compositionally biased region" description="Basic and acidic residues" evidence="1">
    <location>
        <begin position="153"/>
        <end position="167"/>
    </location>
</feature>
<accession>A0AA88TP73</accession>
<keyword evidence="4" id="KW-1185">Reference proteome</keyword>
<evidence type="ECO:0000313" key="4">
    <source>
        <dbReference type="Proteomes" id="UP001187343"/>
    </source>
</evidence>
<protein>
    <recommendedName>
        <fullName evidence="5">Secreted protein</fullName>
    </recommendedName>
</protein>
<comment type="caution">
    <text evidence="3">The sequence shown here is derived from an EMBL/GenBank/DDBJ whole genome shotgun (WGS) entry which is preliminary data.</text>
</comment>
<organism evidence="3 4">
    <name type="scientific">Cirrhinus molitorella</name>
    <name type="common">mud carp</name>
    <dbReference type="NCBI Taxonomy" id="172907"/>
    <lineage>
        <taxon>Eukaryota</taxon>
        <taxon>Metazoa</taxon>
        <taxon>Chordata</taxon>
        <taxon>Craniata</taxon>
        <taxon>Vertebrata</taxon>
        <taxon>Euteleostomi</taxon>
        <taxon>Actinopterygii</taxon>
        <taxon>Neopterygii</taxon>
        <taxon>Teleostei</taxon>
        <taxon>Ostariophysi</taxon>
        <taxon>Cypriniformes</taxon>
        <taxon>Cyprinidae</taxon>
        <taxon>Labeoninae</taxon>
        <taxon>Labeonini</taxon>
        <taxon>Cirrhinus</taxon>
    </lineage>
</organism>
<reference evidence="3" key="1">
    <citation type="submission" date="2023-08" db="EMBL/GenBank/DDBJ databases">
        <title>Chromosome-level Genome Assembly of mud carp (Cirrhinus molitorella).</title>
        <authorList>
            <person name="Liu H."/>
        </authorList>
    </citation>
    <scope>NUCLEOTIDE SEQUENCE</scope>
    <source>
        <strain evidence="3">Prfri</strain>
        <tissue evidence="3">Muscle</tissue>
    </source>
</reference>
<feature type="region of interest" description="Disordered" evidence="1">
    <location>
        <begin position="72"/>
        <end position="167"/>
    </location>
</feature>
<dbReference type="AlphaFoldDB" id="A0AA88TP73"/>
<proteinExistence type="predicted"/>
<evidence type="ECO:0000256" key="2">
    <source>
        <dbReference type="SAM" id="SignalP"/>
    </source>
</evidence>
<feature type="compositionally biased region" description="Basic residues" evidence="1">
    <location>
        <begin position="116"/>
        <end position="134"/>
    </location>
</feature>
<feature type="chain" id="PRO_5041649608" description="Secreted protein" evidence="2">
    <location>
        <begin position="33"/>
        <end position="167"/>
    </location>
</feature>
<feature type="signal peptide" evidence="2">
    <location>
        <begin position="1"/>
        <end position="32"/>
    </location>
</feature>
<gene>
    <name evidence="3" type="ORF">Q8A67_009003</name>
</gene>
<sequence>MKCAWAAESSRMKSSVQLGLLCLSLFVSSLHGEEVVEADTSMANPINFDEPDLEQFEMNRVRRQIVSTAENTAKTVAPVPSSENSKKKGKWTRPGGLTVLGSLGNPTAVVDETHIYHRTKRQEKSRNNKRKRPGSHSILESIDLVPPPQQTDTVKRDAGGERPLPES</sequence>